<proteinExistence type="predicted"/>
<dbReference type="Proteomes" id="UP001060170">
    <property type="component" value="Chromosome 3"/>
</dbReference>
<comment type="caution">
    <text evidence="1">The sequence shown here is derived from an EMBL/GenBank/DDBJ whole genome shotgun (WGS) entry which is preliminary data.</text>
</comment>
<reference evidence="2" key="2">
    <citation type="journal article" date="2018" name="Mol. Plant Microbe Interact.">
        <title>Genome sequence resources for the wheat stripe rust pathogen (Puccinia striiformis f. sp. tritici) and the barley stripe rust pathogen (Puccinia striiformis f. sp. hordei).</title>
        <authorList>
            <person name="Xia C."/>
            <person name="Wang M."/>
            <person name="Yin C."/>
            <person name="Cornejo O.E."/>
            <person name="Hulbert S.H."/>
            <person name="Chen X."/>
        </authorList>
    </citation>
    <scope>NUCLEOTIDE SEQUENCE [LARGE SCALE GENOMIC DNA]</scope>
    <source>
        <strain evidence="2">93-210</strain>
    </source>
</reference>
<gene>
    <name evidence="1" type="ORF">MJO28_002685</name>
</gene>
<sequence>MNRCATNIHALIGGAMGSVSLIMISTWRPESRLYLVATFIGHGAASGEDRLGNNKQFDPARCISAVRLISTMSVKQQSDSGVESAGGPLGGRLAGPRDAPARSHPVDSRPRSASRLSK</sequence>
<organism evidence="1 2">
    <name type="scientific">Puccinia striiformis f. sp. tritici</name>
    <dbReference type="NCBI Taxonomy" id="168172"/>
    <lineage>
        <taxon>Eukaryota</taxon>
        <taxon>Fungi</taxon>
        <taxon>Dikarya</taxon>
        <taxon>Basidiomycota</taxon>
        <taxon>Pucciniomycotina</taxon>
        <taxon>Pucciniomycetes</taxon>
        <taxon>Pucciniales</taxon>
        <taxon>Pucciniaceae</taxon>
        <taxon>Puccinia</taxon>
    </lineage>
</organism>
<evidence type="ECO:0000313" key="2">
    <source>
        <dbReference type="Proteomes" id="UP001060170"/>
    </source>
</evidence>
<dbReference type="EMBL" id="CM045867">
    <property type="protein sequence ID" value="KAI7958894.1"/>
    <property type="molecule type" value="Genomic_DNA"/>
</dbReference>
<accession>A0ACC0ER10</accession>
<protein>
    <submittedName>
        <fullName evidence="1">Uncharacterized protein</fullName>
    </submittedName>
</protein>
<reference evidence="2" key="1">
    <citation type="journal article" date="2018" name="BMC Genomics">
        <title>Genomic insights into host adaptation between the wheat stripe rust pathogen (Puccinia striiformis f. sp. tritici) and the barley stripe rust pathogen (Puccinia striiformis f. sp. hordei).</title>
        <authorList>
            <person name="Xia C."/>
            <person name="Wang M."/>
            <person name="Yin C."/>
            <person name="Cornejo O.E."/>
            <person name="Hulbert S.H."/>
            <person name="Chen X."/>
        </authorList>
    </citation>
    <scope>NUCLEOTIDE SEQUENCE [LARGE SCALE GENOMIC DNA]</scope>
    <source>
        <strain evidence="2">93-210</strain>
    </source>
</reference>
<keyword evidence="2" id="KW-1185">Reference proteome</keyword>
<reference evidence="1 2" key="3">
    <citation type="journal article" date="2022" name="Microbiol. Spectr.">
        <title>Folding features and dynamics of 3D genome architecture in plant fungal pathogens.</title>
        <authorList>
            <person name="Xia C."/>
        </authorList>
    </citation>
    <scope>NUCLEOTIDE SEQUENCE [LARGE SCALE GENOMIC DNA]</scope>
    <source>
        <strain evidence="1 2">93-210</strain>
    </source>
</reference>
<name>A0ACC0ER10_9BASI</name>
<evidence type="ECO:0000313" key="1">
    <source>
        <dbReference type="EMBL" id="KAI7958894.1"/>
    </source>
</evidence>